<dbReference type="InParanoid" id="A0A0G4H5C8"/>
<dbReference type="EMBL" id="CDMY01001019">
    <property type="protein sequence ID" value="CEM38968.1"/>
    <property type="molecule type" value="Genomic_DNA"/>
</dbReference>
<evidence type="ECO:0000313" key="2">
    <source>
        <dbReference type="EMBL" id="CEM38968.1"/>
    </source>
</evidence>
<dbReference type="AlphaFoldDB" id="A0A0G4H5C8"/>
<gene>
    <name evidence="2" type="ORF">Vbra_10619</name>
</gene>
<name>A0A0G4H5C8_VITBC</name>
<dbReference type="Proteomes" id="UP000041254">
    <property type="component" value="Unassembled WGS sequence"/>
</dbReference>
<feature type="region of interest" description="Disordered" evidence="1">
    <location>
        <begin position="1"/>
        <end position="22"/>
    </location>
</feature>
<accession>A0A0G4H5C8</accession>
<proteinExistence type="predicted"/>
<sequence length="333" mass="37086">MMKKRKKGPLSPSAAASSAAPSANQQHRLFDLPQDVQRVVFFPLLGRDGLVLLRRTCPLGTHRVSEDYIKSQINRLLVAKNIRNIISYRVRPRVRMRPMAFLLRLLYIIDNSGEWAGWEPIIRVAKHQGRRGVKLPIELGSADVEGFIPDPNGEERLGGARLVIRLLHTLPADHPFRNGFDEANPVCRFSADDYASVRDAVLHVVRRGGPFVAFQLAIQSDDATRLNRLRQLATQPPPIWGCRTISTFHRPAAGGSSDRTIVLHGDQPDHQFEAHIFIDSVPECAMTWLQTTELPEDAQEGAAAPPETVRVVREVMGDDAQVVFGNKLAIAVD</sequence>
<feature type="compositionally biased region" description="Low complexity" evidence="1">
    <location>
        <begin position="11"/>
        <end position="22"/>
    </location>
</feature>
<keyword evidence="3" id="KW-1185">Reference proteome</keyword>
<evidence type="ECO:0000256" key="1">
    <source>
        <dbReference type="SAM" id="MobiDB-lite"/>
    </source>
</evidence>
<organism evidence="2 3">
    <name type="scientific">Vitrella brassicaformis (strain CCMP3155)</name>
    <dbReference type="NCBI Taxonomy" id="1169540"/>
    <lineage>
        <taxon>Eukaryota</taxon>
        <taxon>Sar</taxon>
        <taxon>Alveolata</taxon>
        <taxon>Colpodellida</taxon>
        <taxon>Vitrellaceae</taxon>
        <taxon>Vitrella</taxon>
    </lineage>
</organism>
<protein>
    <submittedName>
        <fullName evidence="2">Uncharacterized protein</fullName>
    </submittedName>
</protein>
<reference evidence="2 3" key="1">
    <citation type="submission" date="2014-11" db="EMBL/GenBank/DDBJ databases">
        <authorList>
            <person name="Zhu J."/>
            <person name="Qi W."/>
            <person name="Song R."/>
        </authorList>
    </citation>
    <scope>NUCLEOTIDE SEQUENCE [LARGE SCALE GENOMIC DNA]</scope>
</reference>
<dbReference type="VEuPathDB" id="CryptoDB:Vbra_10619"/>
<evidence type="ECO:0000313" key="3">
    <source>
        <dbReference type="Proteomes" id="UP000041254"/>
    </source>
</evidence>
<dbReference type="PhylomeDB" id="A0A0G4H5C8"/>